<reference evidence="3" key="1">
    <citation type="submission" date="2022-02" db="EMBL/GenBank/DDBJ databases">
        <authorList>
            <person name="Henning P.M."/>
            <person name="McCubbin A.G."/>
            <person name="Shore J.S."/>
        </authorList>
    </citation>
    <scope>NUCLEOTIDE SEQUENCE</scope>
    <source>
        <strain evidence="3">F60SS</strain>
        <tissue evidence="3">Leaves</tissue>
    </source>
</reference>
<dbReference type="GO" id="GO:0003725">
    <property type="term" value="F:double-stranded RNA binding"/>
    <property type="evidence" value="ECO:0007669"/>
    <property type="project" value="InterPro"/>
</dbReference>
<dbReference type="InterPro" id="IPR017945">
    <property type="entry name" value="DHBP_synth_RibB-like_a/b_dom"/>
</dbReference>
<sequence length="484" mass="54383">MDMQQDFEKVLFFEHVRRSAEATYAMNPLDADNLSNWGGALLELAQFQKPADAKQMMLDGISKLEEALAINPDKHEARWSLGNAHTTFALLNPDEGEAKALFEKAGVYFQQAIDADPNNELYRKSLEMAAKKSTSRECRVYQVQELRPHQGSRKKKDSDLKYDIMGWIILASTCHGHSTTISDKLPEIRVSDSPFRKLQENNRTKTKEMADLKLYSLIPTLPSSPAKPFAAGVSFNKLNPSRVRTVAMVVKRNPKRLKYAAPRFTKEQTPSRWTKLLGSCKREQWVSSLQILYAIVCHMENDSAVDRLRRIKNIEPSKPLSILCRSLRDIDKYTTGFPSGDGQGHINIFRAVKRCLPGPYTFILTASKQLPKQCMRYGTTASRYASRKNVGVRIPDDAICKAILEKMDAPLISTSVKSPREDEWMLDPVEIAAIYGSEGLDFVVDGGVRVADPSTVVDMTGSSPKIIRQGKGPALHWMIEEDSD</sequence>
<feature type="domain" description="YrdC-like" evidence="2">
    <location>
        <begin position="267"/>
        <end position="472"/>
    </location>
</feature>
<dbReference type="PROSITE" id="PS51163">
    <property type="entry name" value="YRDC"/>
    <property type="match status" value="1"/>
</dbReference>
<dbReference type="PANTHER" id="PTHR42828:SF3">
    <property type="entry name" value="THREONYLCARBAMOYL-AMP SYNTHASE"/>
    <property type="match status" value="1"/>
</dbReference>
<organism evidence="3 4">
    <name type="scientific">Turnera subulata</name>
    <dbReference type="NCBI Taxonomy" id="218843"/>
    <lineage>
        <taxon>Eukaryota</taxon>
        <taxon>Viridiplantae</taxon>
        <taxon>Streptophyta</taxon>
        <taxon>Embryophyta</taxon>
        <taxon>Tracheophyta</taxon>
        <taxon>Spermatophyta</taxon>
        <taxon>Magnoliopsida</taxon>
        <taxon>eudicotyledons</taxon>
        <taxon>Gunneridae</taxon>
        <taxon>Pentapetalae</taxon>
        <taxon>rosids</taxon>
        <taxon>fabids</taxon>
        <taxon>Malpighiales</taxon>
        <taxon>Passifloraceae</taxon>
        <taxon>Turnera</taxon>
    </lineage>
</organism>
<dbReference type="Proteomes" id="UP001141552">
    <property type="component" value="Unassembled WGS sequence"/>
</dbReference>
<evidence type="ECO:0000259" key="2">
    <source>
        <dbReference type="PROSITE" id="PS51163"/>
    </source>
</evidence>
<reference evidence="3" key="2">
    <citation type="journal article" date="2023" name="Plants (Basel)">
        <title>Annotation of the Turnera subulata (Passifloraceae) Draft Genome Reveals the S-Locus Evolved after the Divergence of Turneroideae from Passifloroideae in a Stepwise Manner.</title>
        <authorList>
            <person name="Henning P.M."/>
            <person name="Roalson E.H."/>
            <person name="Mir W."/>
            <person name="McCubbin A.G."/>
            <person name="Shore J.S."/>
        </authorList>
    </citation>
    <scope>NUCLEOTIDE SEQUENCE</scope>
    <source>
        <strain evidence="3">F60SS</strain>
    </source>
</reference>
<comment type="caution">
    <text evidence="3">The sequence shown here is derived from an EMBL/GenBank/DDBJ whole genome shotgun (WGS) entry which is preliminary data.</text>
</comment>
<dbReference type="InterPro" id="IPR011990">
    <property type="entry name" value="TPR-like_helical_dom_sf"/>
</dbReference>
<dbReference type="Gene3D" id="1.25.40.10">
    <property type="entry name" value="Tetratricopeptide repeat domain"/>
    <property type="match status" value="1"/>
</dbReference>
<name>A0A9Q0J7F0_9ROSI</name>
<dbReference type="SUPFAM" id="SSF48452">
    <property type="entry name" value="TPR-like"/>
    <property type="match status" value="1"/>
</dbReference>
<dbReference type="OrthoDB" id="3648309at2759"/>
<dbReference type="PANTHER" id="PTHR42828">
    <property type="entry name" value="DHBP SYNTHASE RIBB-LIKE ALPHA/BETA DOMAIN-CONTAINING PROTEIN"/>
    <property type="match status" value="1"/>
</dbReference>
<dbReference type="EMBL" id="JAKUCV010005449">
    <property type="protein sequence ID" value="KAJ4831134.1"/>
    <property type="molecule type" value="Genomic_DNA"/>
</dbReference>
<dbReference type="InterPro" id="IPR006070">
    <property type="entry name" value="Sua5-like_dom"/>
</dbReference>
<evidence type="ECO:0000313" key="4">
    <source>
        <dbReference type="Proteomes" id="UP001141552"/>
    </source>
</evidence>
<evidence type="ECO:0000256" key="1">
    <source>
        <dbReference type="ARBA" id="ARBA00015492"/>
    </source>
</evidence>
<gene>
    <name evidence="3" type="ORF">Tsubulata_000665</name>
</gene>
<dbReference type="Pfam" id="PF01300">
    <property type="entry name" value="Sua5_yciO_yrdC"/>
    <property type="match status" value="1"/>
</dbReference>
<accession>A0A9Q0J7F0</accession>
<protein>
    <recommendedName>
        <fullName evidence="1">Threonylcarbamoyl-AMP synthase</fullName>
    </recommendedName>
</protein>
<dbReference type="SUPFAM" id="SSF55821">
    <property type="entry name" value="YrdC/RibB"/>
    <property type="match status" value="1"/>
</dbReference>
<proteinExistence type="predicted"/>
<dbReference type="AlphaFoldDB" id="A0A9Q0J7F0"/>
<dbReference type="InterPro" id="IPR052532">
    <property type="entry name" value="SUA5_domain"/>
</dbReference>
<keyword evidence="4" id="KW-1185">Reference proteome</keyword>
<dbReference type="Gene3D" id="3.90.870.10">
    <property type="entry name" value="DHBP synthase"/>
    <property type="match status" value="1"/>
</dbReference>
<evidence type="ECO:0000313" key="3">
    <source>
        <dbReference type="EMBL" id="KAJ4831134.1"/>
    </source>
</evidence>
<dbReference type="Pfam" id="PF06552">
    <property type="entry name" value="TOM20_plant"/>
    <property type="match status" value="1"/>
</dbReference>